<evidence type="ECO:0000256" key="3">
    <source>
        <dbReference type="ARBA" id="ARBA00022692"/>
    </source>
</evidence>
<dbReference type="Pfam" id="PF13886">
    <property type="entry name" value="TM7S3_TM198"/>
    <property type="match status" value="2"/>
</dbReference>
<feature type="transmembrane region" description="Helical" evidence="7">
    <location>
        <begin position="295"/>
        <end position="314"/>
    </location>
</feature>
<comment type="caution">
    <text evidence="9">The sequence shown here is derived from an EMBL/GenBank/DDBJ whole genome shotgun (WGS) entry which is preliminary data.</text>
</comment>
<evidence type="ECO:0000256" key="5">
    <source>
        <dbReference type="ARBA" id="ARBA00023136"/>
    </source>
</evidence>
<comment type="subcellular location">
    <subcellularLocation>
        <location evidence="1">Membrane</location>
        <topology evidence="1">Multi-pass membrane protein</topology>
    </subcellularLocation>
</comment>
<sequence length="494" mass="52769">MSIWAWGVFLVGAAAGALLGFHVNTSFGYLIYPSNPETSLWICVIVFGLIGGFLGSWFERPALIVATSFFGAAAAVWGIGYFAGKYPNSRELDQWRTDAANGTFSYNLPKEWWYYLAGTIVFFVVAMYFQFNKSALGVFHQNPKAKNANAAPAVYTTATPQRGQPISHFGSSAWQSFMTTGLTRLEISLTVAVLVTAFIGTSFAAATTTSAPSITVAALPNLTDGSSDFDRAANDLLASGSKISFAPGVIAGLAIGVGSVVALFGYKLFRPVLFVCGFAVGSVVFYLIAEKIFANQTYMVTAAWICFVAGGLVVGTTVMCIWKLGVFIVGAAAGVLLAFVVNNTVGYKLWPSNPSGMLYILIVGLGILGGLLARCLERPFLIIATSFFGATAVVWGVGYFAGKYPSGSDLEALRVQLADGSFVYSISAAWWAYLAATVGLFFIAMYMQFSKTAWGLHHDHRSNSQQRSHAAPARAYQTNATPTVGEPALHVAPY</sequence>
<dbReference type="GO" id="GO:0005886">
    <property type="term" value="C:plasma membrane"/>
    <property type="evidence" value="ECO:0007669"/>
    <property type="project" value="TreeGrafter"/>
</dbReference>
<evidence type="ECO:0000313" key="9">
    <source>
        <dbReference type="EMBL" id="RHY31392.1"/>
    </source>
</evidence>
<feature type="transmembrane region" description="Helical" evidence="7">
    <location>
        <begin position="62"/>
        <end position="83"/>
    </location>
</feature>
<dbReference type="Proteomes" id="UP000285060">
    <property type="component" value="Unassembled WGS sequence"/>
</dbReference>
<keyword evidence="5 7" id="KW-0472">Membrane</keyword>
<feature type="transmembrane region" description="Helical" evidence="7">
    <location>
        <begin position="422"/>
        <end position="447"/>
    </location>
</feature>
<keyword evidence="4 7" id="KW-1133">Transmembrane helix</keyword>
<feature type="transmembrane region" description="Helical" evidence="7">
    <location>
        <begin position="245"/>
        <end position="265"/>
    </location>
</feature>
<dbReference type="PANTHER" id="PTHR31247">
    <property type="entry name" value="TRANSMEMBRANE PROTEIN 198 FAMILY MEMBER"/>
    <property type="match status" value="1"/>
</dbReference>
<feature type="transmembrane region" description="Helical" evidence="7">
    <location>
        <begin position="380"/>
        <end position="402"/>
    </location>
</feature>
<feature type="transmembrane region" description="Helical" evidence="7">
    <location>
        <begin position="38"/>
        <end position="55"/>
    </location>
</feature>
<keyword evidence="3 7" id="KW-0812">Transmembrane</keyword>
<comment type="similarity">
    <text evidence="2">Belongs to the TMEM198 family.</text>
</comment>
<feature type="transmembrane region" description="Helical" evidence="7">
    <location>
        <begin position="187"/>
        <end position="206"/>
    </location>
</feature>
<feature type="transmembrane region" description="Helical" evidence="7">
    <location>
        <begin position="112"/>
        <end position="131"/>
    </location>
</feature>
<feature type="transmembrane region" description="Helical" evidence="7">
    <location>
        <begin position="272"/>
        <end position="289"/>
    </location>
</feature>
<dbReference type="InterPro" id="IPR040236">
    <property type="entry name" value="TMEM198"/>
</dbReference>
<evidence type="ECO:0000313" key="10">
    <source>
        <dbReference type="Proteomes" id="UP000285060"/>
    </source>
</evidence>
<evidence type="ECO:0000256" key="7">
    <source>
        <dbReference type="SAM" id="Phobius"/>
    </source>
</evidence>
<name>A0A3R6VZG2_9STRA</name>
<proteinExistence type="inferred from homology"/>
<reference evidence="9 10" key="1">
    <citation type="submission" date="2018-08" db="EMBL/GenBank/DDBJ databases">
        <title>Aphanomyces genome sequencing and annotation.</title>
        <authorList>
            <person name="Minardi D."/>
            <person name="Oidtmann B."/>
            <person name="Van Der Giezen M."/>
            <person name="Studholme D.J."/>
        </authorList>
    </citation>
    <scope>NUCLEOTIDE SEQUENCE [LARGE SCALE GENOMIC DNA]</scope>
    <source>
        <strain evidence="9 10">NJM0002</strain>
    </source>
</reference>
<evidence type="ECO:0000256" key="6">
    <source>
        <dbReference type="ARBA" id="ARBA00049737"/>
    </source>
</evidence>
<feature type="transmembrane region" description="Helical" evidence="7">
    <location>
        <begin position="356"/>
        <end position="373"/>
    </location>
</feature>
<accession>A0A3R6VZG2</accession>
<dbReference type="VEuPathDB" id="FungiDB:H310_05912"/>
<feature type="domain" description="TM7S3/TM198-like" evidence="8">
    <location>
        <begin position="253"/>
        <end position="449"/>
    </location>
</feature>
<dbReference type="EMBL" id="QUSY01000219">
    <property type="protein sequence ID" value="RHY31392.1"/>
    <property type="molecule type" value="Genomic_DNA"/>
</dbReference>
<keyword evidence="10" id="KW-1185">Reference proteome</keyword>
<gene>
    <name evidence="9" type="ORF">DYB32_003559</name>
</gene>
<evidence type="ECO:0000259" key="8">
    <source>
        <dbReference type="Pfam" id="PF13886"/>
    </source>
</evidence>
<feature type="domain" description="TM7S3/TM198-like" evidence="8">
    <location>
        <begin position="1"/>
        <end position="131"/>
    </location>
</feature>
<dbReference type="InterPro" id="IPR025256">
    <property type="entry name" value="TM7S3/TM198-like_dom"/>
</dbReference>
<protein>
    <recommendedName>
        <fullName evidence="6">Transmembrane protein 198</fullName>
    </recommendedName>
</protein>
<evidence type="ECO:0000256" key="2">
    <source>
        <dbReference type="ARBA" id="ARBA00006244"/>
    </source>
</evidence>
<dbReference type="VEuPathDB" id="FungiDB:H310_05911"/>
<organism evidence="9 10">
    <name type="scientific">Aphanomyces invadans</name>
    <dbReference type="NCBI Taxonomy" id="157072"/>
    <lineage>
        <taxon>Eukaryota</taxon>
        <taxon>Sar</taxon>
        <taxon>Stramenopiles</taxon>
        <taxon>Oomycota</taxon>
        <taxon>Saprolegniomycetes</taxon>
        <taxon>Saprolegniales</taxon>
        <taxon>Verrucalvaceae</taxon>
        <taxon>Aphanomyces</taxon>
    </lineage>
</organism>
<evidence type="ECO:0000256" key="1">
    <source>
        <dbReference type="ARBA" id="ARBA00004141"/>
    </source>
</evidence>
<dbReference type="PANTHER" id="PTHR31247:SF5">
    <property type="entry name" value="DUF4203 DOMAIN-CONTAINING PROTEIN"/>
    <property type="match status" value="1"/>
</dbReference>
<dbReference type="AlphaFoldDB" id="A0A3R6VZG2"/>
<evidence type="ECO:0000256" key="4">
    <source>
        <dbReference type="ARBA" id="ARBA00022989"/>
    </source>
</evidence>
<feature type="transmembrane region" description="Helical" evidence="7">
    <location>
        <begin position="321"/>
        <end position="341"/>
    </location>
</feature>